<feature type="region of interest" description="Disordered" evidence="1">
    <location>
        <begin position="161"/>
        <end position="236"/>
    </location>
</feature>
<evidence type="ECO:0000259" key="2">
    <source>
        <dbReference type="Pfam" id="PF17667"/>
    </source>
</evidence>
<reference evidence="3" key="1">
    <citation type="submission" date="2020-10" db="EMBL/GenBank/DDBJ databases">
        <authorList>
            <person name="Muller C M."/>
        </authorList>
    </citation>
    <scope>NUCLEOTIDE SEQUENCE</scope>
    <source>
        <strain evidence="3">THUN-12</strain>
    </source>
</reference>
<feature type="region of interest" description="Disordered" evidence="1">
    <location>
        <begin position="248"/>
        <end position="289"/>
    </location>
</feature>
<organism evidence="3 4">
    <name type="scientific">Blumeria graminis f. sp. triticale</name>
    <dbReference type="NCBI Taxonomy" id="1689686"/>
    <lineage>
        <taxon>Eukaryota</taxon>
        <taxon>Fungi</taxon>
        <taxon>Dikarya</taxon>
        <taxon>Ascomycota</taxon>
        <taxon>Pezizomycotina</taxon>
        <taxon>Leotiomycetes</taxon>
        <taxon>Erysiphales</taxon>
        <taxon>Erysiphaceae</taxon>
        <taxon>Blumeria</taxon>
    </lineage>
</organism>
<feature type="domain" description="Fungal-type protein kinase" evidence="2">
    <location>
        <begin position="30"/>
        <end position="92"/>
    </location>
</feature>
<evidence type="ECO:0000313" key="3">
    <source>
        <dbReference type="EMBL" id="CAD6501059.1"/>
    </source>
</evidence>
<dbReference type="EMBL" id="CAJHIT010000004">
    <property type="protein sequence ID" value="CAD6501059.1"/>
    <property type="molecule type" value="Genomic_DNA"/>
</dbReference>
<dbReference type="InterPro" id="IPR040976">
    <property type="entry name" value="Pkinase_fungal"/>
</dbReference>
<protein>
    <submittedName>
        <fullName evidence="3">BgTH12-06759</fullName>
    </submittedName>
</protein>
<feature type="compositionally biased region" description="Basic and acidic residues" evidence="1">
    <location>
        <begin position="180"/>
        <end position="190"/>
    </location>
</feature>
<feature type="domain" description="Fungal-type protein kinase" evidence="2">
    <location>
        <begin position="93"/>
        <end position="251"/>
    </location>
</feature>
<feature type="region of interest" description="Disordered" evidence="1">
    <location>
        <begin position="302"/>
        <end position="328"/>
    </location>
</feature>
<evidence type="ECO:0000256" key="1">
    <source>
        <dbReference type="SAM" id="MobiDB-lite"/>
    </source>
</evidence>
<gene>
    <name evidence="3" type="ORF">BGTH12_LOCUS2417</name>
</gene>
<dbReference type="Pfam" id="PF17667">
    <property type="entry name" value="Pkinase_fungal"/>
    <property type="match status" value="2"/>
</dbReference>
<evidence type="ECO:0000313" key="4">
    <source>
        <dbReference type="Proteomes" id="UP000683417"/>
    </source>
</evidence>
<dbReference type="Proteomes" id="UP000683417">
    <property type="component" value="Unassembled WGS sequence"/>
</dbReference>
<proteinExistence type="predicted"/>
<dbReference type="AlphaFoldDB" id="A0A9W4DFX7"/>
<comment type="caution">
    <text evidence="3">The sequence shown here is derived from an EMBL/GenBank/DDBJ whole genome shotgun (WGS) entry which is preliminary data.</text>
</comment>
<name>A0A9W4DFX7_BLUGR</name>
<accession>A0A9W4DFX7</accession>
<sequence length="328" mass="36718">MIFPLRGQNFRTTNVTQIKGCPSFRQVEFFIKKRSLRRGTPHSWWDIQVLGEFIKSSTSVWMDKFLQLAVYLGEVFTAQPLRKFVHGFHFLDKTYVVKISWRAVDRLSEVSLLMQARDVRGVARLIGSRDDSKISNLRKGLKITSEMKRDVHPDDSLMTTTVEPIEAGPPIPVQSNEQSTSEKRKDRAEDSIGDDGDERSKRIRVSDIAGEAQKNAAVISDQGNGNPTGSGEVAPVKIVRRSTRISSGEPIKYFVQTRKSGRSCKSESSKSGSKRRRNPDLAQEKYSAVPDRELKRLRISSTARETVSGDGTVPISTQVGPFTFTPGD</sequence>